<evidence type="ECO:0000256" key="1">
    <source>
        <dbReference type="ARBA" id="ARBA00007951"/>
    </source>
</evidence>
<dbReference type="PANTHER" id="PTHR10030">
    <property type="entry name" value="ALPHA-L-FUCOSIDASE"/>
    <property type="match status" value="1"/>
</dbReference>
<dbReference type="RefSeq" id="WP_404746853.1">
    <property type="nucleotide sequence ID" value="NZ_JBJDQH010000007.1"/>
</dbReference>
<dbReference type="EC" id="3.2.1.51" evidence="2"/>
<evidence type="ECO:0000259" key="7">
    <source>
        <dbReference type="PROSITE" id="PS51175"/>
    </source>
</evidence>
<dbReference type="InterPro" id="IPR017853">
    <property type="entry name" value="GH"/>
</dbReference>
<dbReference type="Pfam" id="PF10633">
    <property type="entry name" value="NPCBM_assoc"/>
    <property type="match status" value="1"/>
</dbReference>
<dbReference type="InterPro" id="IPR000933">
    <property type="entry name" value="Glyco_hydro_29"/>
</dbReference>
<reference evidence="8 9" key="1">
    <citation type="submission" date="2024-11" db="EMBL/GenBank/DDBJ databases">
        <title>The Natural Products Discovery Center: Release of the First 8490 Sequenced Strains for Exploring Actinobacteria Biosynthetic Diversity.</title>
        <authorList>
            <person name="Kalkreuter E."/>
            <person name="Kautsar S.A."/>
            <person name="Yang D."/>
            <person name="Bader C.D."/>
            <person name="Teijaro C.N."/>
            <person name="Fluegel L."/>
            <person name="Davis C.M."/>
            <person name="Simpson J.R."/>
            <person name="Lauterbach L."/>
            <person name="Steele A.D."/>
            <person name="Gui C."/>
            <person name="Meng S."/>
            <person name="Li G."/>
            <person name="Viehrig K."/>
            <person name="Ye F."/>
            <person name="Su P."/>
            <person name="Kiefer A.F."/>
            <person name="Nichols A."/>
            <person name="Cepeda A.J."/>
            <person name="Yan W."/>
            <person name="Fan B."/>
            <person name="Jiang Y."/>
            <person name="Adhikari A."/>
            <person name="Zheng C.-J."/>
            <person name="Schuster L."/>
            <person name="Cowan T.M."/>
            <person name="Smanski M.J."/>
            <person name="Chevrette M.G."/>
            <person name="De Carvalho L.P.S."/>
            <person name="Shen B."/>
        </authorList>
    </citation>
    <scope>NUCLEOTIDE SEQUENCE [LARGE SCALE GENOMIC DNA]</scope>
    <source>
        <strain evidence="8 9">NPDC020863</strain>
    </source>
</reference>
<dbReference type="Pfam" id="PF01120">
    <property type="entry name" value="Alpha_L_fucos"/>
    <property type="match status" value="1"/>
</dbReference>
<evidence type="ECO:0000256" key="2">
    <source>
        <dbReference type="ARBA" id="ARBA00012662"/>
    </source>
</evidence>
<dbReference type="PROSITE" id="PS51175">
    <property type="entry name" value="CBM6"/>
    <property type="match status" value="2"/>
</dbReference>
<dbReference type="PANTHER" id="PTHR10030:SF37">
    <property type="entry name" value="ALPHA-L-FUCOSIDASE-RELATED"/>
    <property type="match status" value="1"/>
</dbReference>
<comment type="caution">
    <text evidence="8">The sequence shown here is derived from an EMBL/GenBank/DDBJ whole genome shotgun (WGS) entry which is preliminary data.</text>
</comment>
<dbReference type="InterPro" id="IPR008979">
    <property type="entry name" value="Galactose-bd-like_sf"/>
</dbReference>
<feature type="domain" description="CBM6" evidence="7">
    <location>
        <begin position="867"/>
        <end position="989"/>
    </location>
</feature>
<keyword evidence="4" id="KW-0378">Hydrolase</keyword>
<gene>
    <name evidence="8" type="ORF">ACI2L5_21310</name>
</gene>
<evidence type="ECO:0000259" key="6">
    <source>
        <dbReference type="PROSITE" id="PS50022"/>
    </source>
</evidence>
<evidence type="ECO:0000313" key="8">
    <source>
        <dbReference type="EMBL" id="MFK4267453.1"/>
    </source>
</evidence>
<feature type="domain" description="CBM6" evidence="7">
    <location>
        <begin position="620"/>
        <end position="743"/>
    </location>
</feature>
<keyword evidence="3" id="KW-0732">Signal</keyword>
<dbReference type="SUPFAM" id="SSF51445">
    <property type="entry name" value="(Trans)glycosidases"/>
    <property type="match status" value="1"/>
</dbReference>
<dbReference type="SMART" id="SM00812">
    <property type="entry name" value="Alpha_L_fucos"/>
    <property type="match status" value="1"/>
</dbReference>
<dbReference type="SUPFAM" id="SSF49785">
    <property type="entry name" value="Galactose-binding domain-like"/>
    <property type="match status" value="2"/>
</dbReference>
<accession>A0ABW8LNH0</accession>
<evidence type="ECO:0000256" key="5">
    <source>
        <dbReference type="ARBA" id="ARBA00023295"/>
    </source>
</evidence>
<dbReference type="InterPro" id="IPR018905">
    <property type="entry name" value="A-galactase_NEW3"/>
</dbReference>
<sequence length="989" mass="107657">MPTLRIPLRPLRIRAARAARAARTWWRTLCAALVLALAVGLLTAPAADAEVQHPRQEWLRASTAGLFLHWGMFTYPKHQNCQEWERDVTEGGWSADYWVDEARKLGASYIVLATFHSRLGYARPWPSKIPGSCATERDLLGELVAAGKAKGVNIILYMTDDPQWHNESGTETLDSAAYSAYKGRQVDLTTRRGFGMFSYDLFSEVMENYPDLSGFWIDNDNEYWEEKGLYEQIRERRPDWLLSNNNEDTPIMDTVSNEQKTGMTPAYDYPAAVTVPMPRLTEADYKLPTTGDWWYDGGDHQVDARLSTGRYITNAGSSIKSLMAETPMVNGKLPPQQEEFNDFMGRWVEPIRESVYGVEGGGYMYGGMQPGFWNDGAHGVVTVGRGEDGDRTQYVHVVTRPRTDLLRLRDNGYTVRRVTDLRTGEAMRFSQSGGHLSVLGIRDWDPYDTVFKVETDGRQPYYKQSGVDATASSAGAGHPAADLADGNYETYWDSDGELPVSVTLDLGARKHATALAVNQREWSPTHARSSFGRPEDSARIKDYRVYASGDGKRWTQVRAGALRSARGMQTIDIGDHDARYLKLEVRSLWGGPQAPEFFNQLRIDEIQVAYGRPKPTRTPLPLEAEARENRLTGAARSVECGACSGARRVVGLGGGLSNSVTYRDVRAPKDGDYRLQLDHTAAATSSLSVSVNGAAPVEVPVVKGSPEVPESTAVSVPLKAGANTVRIFSTAARGPGLDRIAVAPLPPASYTPKTTLTVRPHGLQWVGPGQRSITVTASLRLDDDEQLDGVSLAPRLPAGWTADGGPVTARSLRLGQTLTGSWTLTSPPGQDAGSSDIPVTADFTLLGRQKSVSDPVRVRPLPDGRIWAREAEDSANQLGSTGITSCGPCSGAEKVRNIGGSERAAVTFPGVVVPDGGQRTLYLDYTVNGTRSFHISVNGGPPTVVTVTDTGNTTPRTASVPVTLKPGANTIKISNATESAPDLDRISLG</sequence>
<keyword evidence="5" id="KW-0326">Glycosidase</keyword>
<comment type="similarity">
    <text evidence="1">Belongs to the glycosyl hydrolase 29 family.</text>
</comment>
<dbReference type="EMBL" id="JBJDQH010000007">
    <property type="protein sequence ID" value="MFK4267453.1"/>
    <property type="molecule type" value="Genomic_DNA"/>
</dbReference>
<dbReference type="CDD" id="cd04081">
    <property type="entry name" value="CBM35_galactosidase-like"/>
    <property type="match status" value="2"/>
</dbReference>
<evidence type="ECO:0000256" key="4">
    <source>
        <dbReference type="ARBA" id="ARBA00022801"/>
    </source>
</evidence>
<dbReference type="InterPro" id="IPR057739">
    <property type="entry name" value="Glyco_hydro_29_N"/>
</dbReference>
<dbReference type="InterPro" id="IPR005084">
    <property type="entry name" value="CBM6"/>
</dbReference>
<name>A0ABW8LNH0_9ACTN</name>
<feature type="domain" description="F5/8 type C" evidence="6">
    <location>
        <begin position="450"/>
        <end position="589"/>
    </location>
</feature>
<dbReference type="Proteomes" id="UP001620295">
    <property type="component" value="Unassembled WGS sequence"/>
</dbReference>
<dbReference type="Pfam" id="PF00754">
    <property type="entry name" value="F5_F8_type_C"/>
    <property type="match status" value="1"/>
</dbReference>
<keyword evidence="9" id="KW-1185">Reference proteome</keyword>
<evidence type="ECO:0000256" key="3">
    <source>
        <dbReference type="ARBA" id="ARBA00022729"/>
    </source>
</evidence>
<evidence type="ECO:0000313" key="9">
    <source>
        <dbReference type="Proteomes" id="UP001620295"/>
    </source>
</evidence>
<dbReference type="Gene3D" id="3.20.20.80">
    <property type="entry name" value="Glycosidases"/>
    <property type="match status" value="1"/>
</dbReference>
<dbReference type="Gene3D" id="2.60.120.260">
    <property type="entry name" value="Galactose-binding domain-like"/>
    <property type="match status" value="3"/>
</dbReference>
<proteinExistence type="inferred from homology"/>
<dbReference type="PROSITE" id="PS50022">
    <property type="entry name" value="FA58C_3"/>
    <property type="match status" value="1"/>
</dbReference>
<protein>
    <recommendedName>
        <fullName evidence="2">alpha-L-fucosidase</fullName>
        <ecNumber evidence="2">3.2.1.51</ecNumber>
    </recommendedName>
</protein>
<dbReference type="Pfam" id="PF16990">
    <property type="entry name" value="CBM_35"/>
    <property type="match status" value="1"/>
</dbReference>
<organism evidence="8 9">
    <name type="scientific">Streptomyces milbemycinicus</name>
    <dbReference type="NCBI Taxonomy" id="476552"/>
    <lineage>
        <taxon>Bacteria</taxon>
        <taxon>Bacillati</taxon>
        <taxon>Actinomycetota</taxon>
        <taxon>Actinomycetes</taxon>
        <taxon>Kitasatosporales</taxon>
        <taxon>Streptomycetaceae</taxon>
        <taxon>Streptomyces</taxon>
    </lineage>
</organism>
<dbReference type="InterPro" id="IPR000421">
    <property type="entry name" value="FA58C"/>
</dbReference>